<evidence type="ECO:0000313" key="3">
    <source>
        <dbReference type="Proteomes" id="UP000886998"/>
    </source>
</evidence>
<dbReference type="AlphaFoldDB" id="A0A8X7BUV7"/>
<name>A0A8X7BUV7_9ARAC</name>
<keyword evidence="3" id="KW-1185">Reference proteome</keyword>
<reference evidence="2" key="1">
    <citation type="submission" date="2020-08" db="EMBL/GenBank/DDBJ databases">
        <title>Multicomponent nature underlies the extraordinary mechanical properties of spider dragline silk.</title>
        <authorList>
            <person name="Kono N."/>
            <person name="Nakamura H."/>
            <person name="Mori M."/>
            <person name="Yoshida Y."/>
            <person name="Ohtoshi R."/>
            <person name="Malay A.D."/>
            <person name="Moran D.A.P."/>
            <person name="Tomita M."/>
            <person name="Numata K."/>
            <person name="Arakawa K."/>
        </authorList>
    </citation>
    <scope>NUCLEOTIDE SEQUENCE</scope>
</reference>
<dbReference type="EMBL" id="BMAV01005063">
    <property type="protein sequence ID" value="GFY45811.1"/>
    <property type="molecule type" value="Genomic_DNA"/>
</dbReference>
<protein>
    <submittedName>
        <fullName evidence="2">Uncharacterized protein</fullName>
    </submittedName>
</protein>
<dbReference type="Proteomes" id="UP000886998">
    <property type="component" value="Unassembled WGS sequence"/>
</dbReference>
<sequence length="106" mass="13075">MEKYREEIEEFRKRAEECRMVRKQELELARIKARWKTENETRIRETRHEEEMEARLKAEEETRLKAEEETRIKAEEKARLKAGEQARLKAEEEAKAVEERWKKKEE</sequence>
<accession>A0A8X7BUV7</accession>
<organism evidence="2 3">
    <name type="scientific">Trichonephila inaurata madagascariensis</name>
    <dbReference type="NCBI Taxonomy" id="2747483"/>
    <lineage>
        <taxon>Eukaryota</taxon>
        <taxon>Metazoa</taxon>
        <taxon>Ecdysozoa</taxon>
        <taxon>Arthropoda</taxon>
        <taxon>Chelicerata</taxon>
        <taxon>Arachnida</taxon>
        <taxon>Araneae</taxon>
        <taxon>Araneomorphae</taxon>
        <taxon>Entelegynae</taxon>
        <taxon>Araneoidea</taxon>
        <taxon>Nephilidae</taxon>
        <taxon>Trichonephila</taxon>
        <taxon>Trichonephila inaurata</taxon>
    </lineage>
</organism>
<comment type="caution">
    <text evidence="2">The sequence shown here is derived from an EMBL/GenBank/DDBJ whole genome shotgun (WGS) entry which is preliminary data.</text>
</comment>
<proteinExistence type="predicted"/>
<evidence type="ECO:0000256" key="1">
    <source>
        <dbReference type="SAM" id="MobiDB-lite"/>
    </source>
</evidence>
<evidence type="ECO:0000313" key="2">
    <source>
        <dbReference type="EMBL" id="GFY45811.1"/>
    </source>
</evidence>
<feature type="region of interest" description="Disordered" evidence="1">
    <location>
        <begin position="39"/>
        <end position="62"/>
    </location>
</feature>
<gene>
    <name evidence="2" type="ORF">TNIN_261531</name>
</gene>